<dbReference type="InterPro" id="IPR023016">
    <property type="entry name" value="HisA/PriA"/>
</dbReference>
<dbReference type="CDD" id="cd04732">
    <property type="entry name" value="HisA"/>
    <property type="match status" value="1"/>
</dbReference>
<comment type="catalytic activity">
    <reaction evidence="1 9 11">
        <text>1-(5-phospho-beta-D-ribosyl)-5-[(5-phospho-beta-D-ribosylamino)methylideneamino]imidazole-4-carboxamide = 5-[(5-phospho-1-deoxy-D-ribulos-1-ylimino)methylamino]-1-(5-phospho-beta-D-ribosyl)imidazole-4-carboxamide</text>
        <dbReference type="Rhea" id="RHEA:15469"/>
        <dbReference type="ChEBI" id="CHEBI:58435"/>
        <dbReference type="ChEBI" id="CHEBI:58525"/>
        <dbReference type="EC" id="5.3.1.16"/>
    </reaction>
</comment>
<evidence type="ECO:0000256" key="6">
    <source>
        <dbReference type="ARBA" id="ARBA00022605"/>
    </source>
</evidence>
<evidence type="ECO:0000256" key="5">
    <source>
        <dbReference type="ARBA" id="ARBA00022490"/>
    </source>
</evidence>
<evidence type="ECO:0000256" key="4">
    <source>
        <dbReference type="ARBA" id="ARBA00009667"/>
    </source>
</evidence>
<organism evidence="12 13">
    <name type="scientific">Kiritimatiella glycovorans</name>
    <dbReference type="NCBI Taxonomy" id="1307763"/>
    <lineage>
        <taxon>Bacteria</taxon>
        <taxon>Pseudomonadati</taxon>
        <taxon>Kiritimatiellota</taxon>
        <taxon>Kiritimatiellia</taxon>
        <taxon>Kiritimatiellales</taxon>
        <taxon>Kiritimatiellaceae</taxon>
        <taxon>Kiritimatiella</taxon>
    </lineage>
</organism>
<comment type="subcellular location">
    <subcellularLocation>
        <location evidence="2 9 11">Cytoplasm</location>
    </subcellularLocation>
</comment>
<dbReference type="InterPro" id="IPR013785">
    <property type="entry name" value="Aldolase_TIM"/>
</dbReference>
<evidence type="ECO:0000256" key="2">
    <source>
        <dbReference type="ARBA" id="ARBA00004496"/>
    </source>
</evidence>
<reference evidence="13" key="1">
    <citation type="submission" date="2015-02" db="EMBL/GenBank/DDBJ databases">
        <title>Description and complete genome sequence of the first cultured representative of the subdivision 5 of the Verrucomicrobia phylum.</title>
        <authorList>
            <person name="Spring S."/>
            <person name="Bunk B."/>
            <person name="Sproer C."/>
            <person name="Klenk H.-P."/>
        </authorList>
    </citation>
    <scope>NUCLEOTIDE SEQUENCE [LARGE SCALE GENOMIC DNA]</scope>
    <source>
        <strain evidence="13">L21-Fru-AB</strain>
    </source>
</reference>
<keyword evidence="7 9" id="KW-0368">Histidine biosynthesis</keyword>
<dbReference type="InterPro" id="IPR044524">
    <property type="entry name" value="Isoase_HisA-like"/>
</dbReference>
<dbReference type="PATRIC" id="fig|1609981.3.peg.2025"/>
<protein>
    <recommendedName>
        <fullName evidence="9 11">1-(5-phosphoribosyl)-5-[(5-phosphoribosylamino)methylideneamino] imidazole-4-carboxamide isomerase</fullName>
        <ecNumber evidence="9 11">5.3.1.16</ecNumber>
    </recommendedName>
    <alternativeName>
        <fullName evidence="9">Phosphoribosylformimino-5-aminoimidazole carboxamide ribotide isomerase</fullName>
    </alternativeName>
</protein>
<feature type="active site" description="Proton acceptor" evidence="9">
    <location>
        <position position="8"/>
    </location>
</feature>
<dbReference type="AlphaFoldDB" id="A0A0G3ELZ6"/>
<gene>
    <name evidence="9 12" type="primary">hisA</name>
    <name evidence="12" type="ORF">L21SP4_01949</name>
</gene>
<feature type="active site" description="Proton donor" evidence="9">
    <location>
        <position position="130"/>
    </location>
</feature>
<dbReference type="EC" id="5.3.1.16" evidence="9 11"/>
<dbReference type="Proteomes" id="UP000035268">
    <property type="component" value="Chromosome"/>
</dbReference>
<dbReference type="InterPro" id="IPR006062">
    <property type="entry name" value="His_biosynth"/>
</dbReference>
<dbReference type="STRING" id="1307763.L21SP4_01949"/>
<sequence>MVIYPAIDIRNGKCVRLLQGRAEDETVYADDPAEMARRWVGEGAQWLHVVDLDGAFEGAPRNTEALARICAASPVPVQTGGGLRTDTDLERVFAAGAARAVLGTRAAERPEDLAPLAARFGGDRLALGLDARDGKVRTRGWVGTCDADAPELARRAAEAGVGTLVYTDISRDGMMRGVNVDAMERMCRAVDCGVIASGGVSTADDVRALAALGCANLVGAIVGKALYEETVTLCGMRAAAGEP</sequence>
<dbReference type="KEGG" id="vbl:L21SP4_01949"/>
<evidence type="ECO:0000256" key="11">
    <source>
        <dbReference type="RuleBase" id="RU003658"/>
    </source>
</evidence>
<dbReference type="PANTHER" id="PTHR43090">
    <property type="entry name" value="1-(5-PHOSPHORIBOSYL)-5-[(5-PHOSPHORIBOSYLAMINO)METHYLIDENEAMINO] IMIDAZOLE-4-CARBOXAMIDE ISOMERASE"/>
    <property type="match status" value="1"/>
</dbReference>
<dbReference type="SUPFAM" id="SSF51366">
    <property type="entry name" value="Ribulose-phoshate binding barrel"/>
    <property type="match status" value="1"/>
</dbReference>
<dbReference type="InterPro" id="IPR011060">
    <property type="entry name" value="RibuloseP-bd_barrel"/>
</dbReference>
<evidence type="ECO:0000256" key="1">
    <source>
        <dbReference type="ARBA" id="ARBA00000901"/>
    </source>
</evidence>
<dbReference type="FunFam" id="3.20.20.70:FF:000009">
    <property type="entry name" value="1-(5-phosphoribosyl)-5-[(5-phosphoribosylamino)methylideneamino] imidazole-4-carboxamide isomerase"/>
    <property type="match status" value="1"/>
</dbReference>
<evidence type="ECO:0000313" key="13">
    <source>
        <dbReference type="Proteomes" id="UP000035268"/>
    </source>
</evidence>
<evidence type="ECO:0000256" key="8">
    <source>
        <dbReference type="ARBA" id="ARBA00023235"/>
    </source>
</evidence>
<keyword evidence="5 9" id="KW-0963">Cytoplasm</keyword>
<evidence type="ECO:0000256" key="7">
    <source>
        <dbReference type="ARBA" id="ARBA00023102"/>
    </source>
</evidence>
<comment type="similarity">
    <text evidence="4 9 10">Belongs to the HisA/HisF family.</text>
</comment>
<dbReference type="GO" id="GO:0003949">
    <property type="term" value="F:1-(5-phosphoribosyl)-5-[(5-phosphoribosylamino)methylideneamino]imidazole-4-carboxamide isomerase activity"/>
    <property type="evidence" value="ECO:0007669"/>
    <property type="project" value="UniProtKB-UniRule"/>
</dbReference>
<evidence type="ECO:0000313" key="12">
    <source>
        <dbReference type="EMBL" id="AKJ65184.1"/>
    </source>
</evidence>
<comment type="pathway">
    <text evidence="3 9 11">Amino-acid biosynthesis; L-histidine biosynthesis; L-histidine from 5-phospho-alpha-D-ribose 1-diphosphate: step 4/9.</text>
</comment>
<dbReference type="GO" id="GO:0005737">
    <property type="term" value="C:cytoplasm"/>
    <property type="evidence" value="ECO:0007669"/>
    <property type="project" value="UniProtKB-SubCell"/>
</dbReference>
<dbReference type="GO" id="GO:0000162">
    <property type="term" value="P:L-tryptophan biosynthetic process"/>
    <property type="evidence" value="ECO:0007669"/>
    <property type="project" value="TreeGrafter"/>
</dbReference>
<accession>A0A0G3ELZ6</accession>
<dbReference type="InterPro" id="IPR006063">
    <property type="entry name" value="HisA_bact_arch"/>
</dbReference>
<dbReference type="GO" id="GO:0000105">
    <property type="term" value="P:L-histidine biosynthetic process"/>
    <property type="evidence" value="ECO:0007669"/>
    <property type="project" value="UniProtKB-UniRule"/>
</dbReference>
<dbReference type="PANTHER" id="PTHR43090:SF2">
    <property type="entry name" value="1-(5-PHOSPHORIBOSYL)-5-[(5-PHOSPHORIBOSYLAMINO)METHYLIDENEAMINO] IMIDAZOLE-4-CARBOXAMIDE ISOMERASE"/>
    <property type="match status" value="1"/>
</dbReference>
<evidence type="ECO:0000256" key="9">
    <source>
        <dbReference type="HAMAP-Rule" id="MF_01014"/>
    </source>
</evidence>
<evidence type="ECO:0000256" key="10">
    <source>
        <dbReference type="RuleBase" id="RU003657"/>
    </source>
</evidence>
<dbReference type="RefSeq" id="WP_052882447.1">
    <property type="nucleotide sequence ID" value="NZ_CP010904.1"/>
</dbReference>
<keyword evidence="8 9" id="KW-0413">Isomerase</keyword>
<dbReference type="HAMAP" id="MF_01014">
    <property type="entry name" value="HisA"/>
    <property type="match status" value="1"/>
</dbReference>
<dbReference type="EMBL" id="CP010904">
    <property type="protein sequence ID" value="AKJ65184.1"/>
    <property type="molecule type" value="Genomic_DNA"/>
</dbReference>
<dbReference type="Pfam" id="PF00977">
    <property type="entry name" value="His_biosynth"/>
    <property type="match status" value="1"/>
</dbReference>
<name>A0A0G3ELZ6_9BACT</name>
<dbReference type="OrthoDB" id="9807749at2"/>
<dbReference type="Gene3D" id="3.20.20.70">
    <property type="entry name" value="Aldolase class I"/>
    <property type="match status" value="1"/>
</dbReference>
<dbReference type="UniPathway" id="UPA00031">
    <property type="reaction ID" value="UER00009"/>
</dbReference>
<dbReference type="NCBIfam" id="TIGR00007">
    <property type="entry name" value="1-(5-phosphoribosyl)-5-[(5-phosphoribosylamino)methylideneamino]imidazole-4-carboxamide isomerase"/>
    <property type="match status" value="1"/>
</dbReference>
<evidence type="ECO:0000256" key="3">
    <source>
        <dbReference type="ARBA" id="ARBA00005133"/>
    </source>
</evidence>
<proteinExistence type="inferred from homology"/>
<keyword evidence="6 9" id="KW-0028">Amino-acid biosynthesis</keyword>
<keyword evidence="13" id="KW-1185">Reference proteome</keyword>
<reference evidence="12 13" key="2">
    <citation type="journal article" date="2016" name="ISME J.">
        <title>Characterization of the first cultured representative of Verrucomicrobia subdivision 5 indicates the proposal of a novel phylum.</title>
        <authorList>
            <person name="Spring S."/>
            <person name="Bunk B."/>
            <person name="Sproer C."/>
            <person name="Schumann P."/>
            <person name="Rohde M."/>
            <person name="Tindall B.J."/>
            <person name="Klenk H.P."/>
        </authorList>
    </citation>
    <scope>NUCLEOTIDE SEQUENCE [LARGE SCALE GENOMIC DNA]</scope>
    <source>
        <strain evidence="12 13">L21-Fru-AB</strain>
    </source>
</reference>